<dbReference type="InterPro" id="IPR018713">
    <property type="entry name" value="MPAB/Lcp_cat_dom"/>
</dbReference>
<proteinExistence type="predicted"/>
<comment type="caution">
    <text evidence="2">The sequence shown here is derived from an EMBL/GenBank/DDBJ whole genome shotgun (WGS) entry which is preliminary data.</text>
</comment>
<keyword evidence="3" id="KW-1185">Reference proteome</keyword>
<evidence type="ECO:0000313" key="3">
    <source>
        <dbReference type="Proteomes" id="UP001303473"/>
    </source>
</evidence>
<reference evidence="3" key="1">
    <citation type="journal article" date="2023" name="Mol. Phylogenet. Evol.">
        <title>Genome-scale phylogeny and comparative genomics of the fungal order Sordariales.</title>
        <authorList>
            <person name="Hensen N."/>
            <person name="Bonometti L."/>
            <person name="Westerberg I."/>
            <person name="Brannstrom I.O."/>
            <person name="Guillou S."/>
            <person name="Cros-Aarteil S."/>
            <person name="Calhoun S."/>
            <person name="Haridas S."/>
            <person name="Kuo A."/>
            <person name="Mondo S."/>
            <person name="Pangilinan J."/>
            <person name="Riley R."/>
            <person name="LaButti K."/>
            <person name="Andreopoulos B."/>
            <person name="Lipzen A."/>
            <person name="Chen C."/>
            <person name="Yan M."/>
            <person name="Daum C."/>
            <person name="Ng V."/>
            <person name="Clum A."/>
            <person name="Steindorff A."/>
            <person name="Ohm R.A."/>
            <person name="Martin F."/>
            <person name="Silar P."/>
            <person name="Natvig D.O."/>
            <person name="Lalanne C."/>
            <person name="Gautier V."/>
            <person name="Ament-Velasquez S.L."/>
            <person name="Kruys A."/>
            <person name="Hutchinson M.I."/>
            <person name="Powell A.J."/>
            <person name="Barry K."/>
            <person name="Miller A.N."/>
            <person name="Grigoriev I.V."/>
            <person name="Debuchy R."/>
            <person name="Gladieux P."/>
            <person name="Hiltunen Thoren M."/>
            <person name="Johannesson H."/>
        </authorList>
    </citation>
    <scope>NUCLEOTIDE SEQUENCE [LARGE SCALE GENOMIC DNA]</scope>
    <source>
        <strain evidence="3">CBS 340.73</strain>
    </source>
</reference>
<accession>A0AAN6NIH6</accession>
<dbReference type="Pfam" id="PF09995">
    <property type="entry name" value="MPAB_Lcp_cat"/>
    <property type="match status" value="1"/>
</dbReference>
<sequence>MGSRRVVETLTRTGGFGKHVTRRRLLETFQHILDVTRDLESVRPGGKGFASSIRVRFLHAAVRRRILQLAAENPAYYSVEEFGIPVNDLDSIGTVLTFSATLIWLGFPRQGIFLRSQEISDYLALWRWVGYILGAPTEPYLSSPAHAKAMMDSLIVSGEIAPTATSRTLANNIIAGLQGRPPMNASADFLRAEAYWLNGTELATALAIPKPPLYYTILVAGQCLFLMTLCYLKRSIPPWDEANIRRLRRLIHKITLDQFEDKKEAAFEFRYIPNFGKITEGDSGSTTTTDEKERPSVMAAFWARNKSVEGRNLHTVLVASAVMGWIAWLGLKSAASLLQ</sequence>
<gene>
    <name evidence="2" type="ORF">QBC46DRAFT_369743</name>
</gene>
<organism evidence="2 3">
    <name type="scientific">Diplogelasinospora grovesii</name>
    <dbReference type="NCBI Taxonomy" id="303347"/>
    <lineage>
        <taxon>Eukaryota</taxon>
        <taxon>Fungi</taxon>
        <taxon>Dikarya</taxon>
        <taxon>Ascomycota</taxon>
        <taxon>Pezizomycotina</taxon>
        <taxon>Sordariomycetes</taxon>
        <taxon>Sordariomycetidae</taxon>
        <taxon>Sordariales</taxon>
        <taxon>Diplogelasinosporaceae</taxon>
        <taxon>Diplogelasinospora</taxon>
    </lineage>
</organism>
<dbReference type="AlphaFoldDB" id="A0AAN6NIH6"/>
<dbReference type="InterPro" id="IPR037473">
    <property type="entry name" value="Lcp-like"/>
</dbReference>
<feature type="domain" description="ER-bound oxygenase mpaB/mpaB'/Rubber oxygenase catalytic" evidence="1">
    <location>
        <begin position="21"/>
        <end position="211"/>
    </location>
</feature>
<protein>
    <recommendedName>
        <fullName evidence="1">ER-bound oxygenase mpaB/mpaB'/Rubber oxygenase catalytic domain-containing protein</fullName>
    </recommendedName>
</protein>
<dbReference type="GO" id="GO:0016491">
    <property type="term" value="F:oxidoreductase activity"/>
    <property type="evidence" value="ECO:0007669"/>
    <property type="project" value="InterPro"/>
</dbReference>
<name>A0AAN6NIH6_9PEZI</name>
<evidence type="ECO:0000313" key="2">
    <source>
        <dbReference type="EMBL" id="KAK3946419.1"/>
    </source>
</evidence>
<dbReference type="PANTHER" id="PTHR37539:SF1">
    <property type="entry name" value="ER-BOUND OXYGENASE MPAB_MPAB'_RUBBER OXYGENASE CATALYTIC DOMAIN-CONTAINING PROTEIN"/>
    <property type="match status" value="1"/>
</dbReference>
<dbReference type="PANTHER" id="PTHR37539">
    <property type="entry name" value="SECRETED PROTEIN-RELATED"/>
    <property type="match status" value="1"/>
</dbReference>
<evidence type="ECO:0000259" key="1">
    <source>
        <dbReference type="Pfam" id="PF09995"/>
    </source>
</evidence>
<dbReference type="Proteomes" id="UP001303473">
    <property type="component" value="Unassembled WGS sequence"/>
</dbReference>
<dbReference type="EMBL" id="MU853752">
    <property type="protein sequence ID" value="KAK3946419.1"/>
    <property type="molecule type" value="Genomic_DNA"/>
</dbReference>